<accession>A0A0K8RMT4</accession>
<protein>
    <submittedName>
        <fullName evidence="2">Putative salivary kunitz domain protein</fullName>
    </submittedName>
</protein>
<feature type="transmembrane region" description="Helical" evidence="1">
    <location>
        <begin position="40"/>
        <end position="58"/>
    </location>
</feature>
<reference evidence="2" key="1">
    <citation type="submission" date="2012-12" db="EMBL/GenBank/DDBJ databases">
        <title>Identification and characterization of a phenylalanine ammonia-lyase gene family in Isatis indigotica Fort.</title>
        <authorList>
            <person name="Liu Q."/>
            <person name="Chen J."/>
            <person name="Zhou X."/>
            <person name="Di P."/>
            <person name="Xiao Y."/>
            <person name="Xuan H."/>
            <person name="Zhang L."/>
            <person name="Chen W."/>
        </authorList>
    </citation>
    <scope>NUCLEOTIDE SEQUENCE</scope>
    <source>
        <tissue evidence="2">Salivary gland</tissue>
    </source>
</reference>
<keyword evidence="1" id="KW-0812">Transmembrane</keyword>
<proteinExistence type="evidence at transcript level"/>
<dbReference type="EMBL" id="GADI01001428">
    <property type="protein sequence ID" value="JAA72380.1"/>
    <property type="molecule type" value="mRNA"/>
</dbReference>
<sequence length="107" mass="12141">MAIQVVQVDALLCKYFHNPPLTKINLCFQELLLPVYPCTFTYVLFNIVIISHIESVIFKVRGPYTRAFCVFGTSFPTHFSGRKAISAIVTALKFLTYFFNIIVAVPC</sequence>
<evidence type="ECO:0000256" key="1">
    <source>
        <dbReference type="SAM" id="Phobius"/>
    </source>
</evidence>
<dbReference type="AlphaFoldDB" id="A0A0K8RMT4"/>
<evidence type="ECO:0000313" key="2">
    <source>
        <dbReference type="EMBL" id="JAA72380.1"/>
    </source>
</evidence>
<name>A0A0K8RMT4_IXORI</name>
<organism evidence="2">
    <name type="scientific">Ixodes ricinus</name>
    <name type="common">Common tick</name>
    <name type="synonym">Acarus ricinus</name>
    <dbReference type="NCBI Taxonomy" id="34613"/>
    <lineage>
        <taxon>Eukaryota</taxon>
        <taxon>Metazoa</taxon>
        <taxon>Ecdysozoa</taxon>
        <taxon>Arthropoda</taxon>
        <taxon>Chelicerata</taxon>
        <taxon>Arachnida</taxon>
        <taxon>Acari</taxon>
        <taxon>Parasitiformes</taxon>
        <taxon>Ixodida</taxon>
        <taxon>Ixodoidea</taxon>
        <taxon>Ixodidae</taxon>
        <taxon>Ixodinae</taxon>
        <taxon>Ixodes</taxon>
    </lineage>
</organism>
<feature type="transmembrane region" description="Helical" evidence="1">
    <location>
        <begin position="84"/>
        <end position="105"/>
    </location>
</feature>
<keyword evidence="1" id="KW-0472">Membrane</keyword>
<keyword evidence="1" id="KW-1133">Transmembrane helix</keyword>